<evidence type="ECO:0000256" key="13">
    <source>
        <dbReference type="ARBA" id="ARBA00022989"/>
    </source>
</evidence>
<keyword evidence="15 16" id="KW-0472">Membrane</keyword>
<accession>A0A5A9Z5J2</accession>
<feature type="transmembrane region" description="Helical" evidence="16">
    <location>
        <begin position="99"/>
        <end position="119"/>
    </location>
</feature>
<evidence type="ECO:0000256" key="8">
    <source>
        <dbReference type="ARBA" id="ARBA00022532"/>
    </source>
</evidence>
<evidence type="ECO:0000313" key="17">
    <source>
        <dbReference type="EMBL" id="KAA0912461.1"/>
    </source>
</evidence>
<dbReference type="EMBL" id="VINQ01000013">
    <property type="protein sequence ID" value="KAA0912461.1"/>
    <property type="molecule type" value="Genomic_DNA"/>
</dbReference>
<dbReference type="Pfam" id="PF01127">
    <property type="entry name" value="Sdh_cyt"/>
    <property type="match status" value="1"/>
</dbReference>
<dbReference type="Proteomes" id="UP000325291">
    <property type="component" value="Unassembled WGS sequence"/>
</dbReference>
<dbReference type="SUPFAM" id="SSF81343">
    <property type="entry name" value="Fumarate reductase respiratory complex transmembrane subunits"/>
    <property type="match status" value="1"/>
</dbReference>
<evidence type="ECO:0000256" key="2">
    <source>
        <dbReference type="ARBA" id="ARBA00004050"/>
    </source>
</evidence>
<feature type="transmembrane region" description="Helical" evidence="16">
    <location>
        <begin position="26"/>
        <end position="47"/>
    </location>
</feature>
<dbReference type="GO" id="GO:0020037">
    <property type="term" value="F:heme binding"/>
    <property type="evidence" value="ECO:0007669"/>
    <property type="project" value="InterPro"/>
</dbReference>
<dbReference type="AlphaFoldDB" id="A0A5A9Z5J2"/>
<evidence type="ECO:0000313" key="18">
    <source>
        <dbReference type="Proteomes" id="UP000325291"/>
    </source>
</evidence>
<evidence type="ECO:0000256" key="14">
    <source>
        <dbReference type="ARBA" id="ARBA00023004"/>
    </source>
</evidence>
<dbReference type="GO" id="GO:0016020">
    <property type="term" value="C:membrane"/>
    <property type="evidence" value="ECO:0007669"/>
    <property type="project" value="UniProtKB-SubCell"/>
</dbReference>
<evidence type="ECO:0000256" key="5">
    <source>
        <dbReference type="ARBA" id="ARBA00011558"/>
    </source>
</evidence>
<evidence type="ECO:0000256" key="16">
    <source>
        <dbReference type="SAM" id="Phobius"/>
    </source>
</evidence>
<sequence>MRYLTDRKRAEGKGASHTGTEHHWHMTVSAVALAFLVPTFLIIFGGALGGTREEVLATFARPFPAILTGLTLLVGMMHFKNGAKMMIEDYWQGTMRKALIMLVVGLSWTIAATGLYALARIAL</sequence>
<dbReference type="Gene3D" id="1.20.1300.10">
    <property type="entry name" value="Fumarate reductase/succinate dehydrogenase, transmembrane subunit"/>
    <property type="match status" value="1"/>
</dbReference>
<keyword evidence="7" id="KW-0813">Transport</keyword>
<feature type="transmembrane region" description="Helical" evidence="16">
    <location>
        <begin position="59"/>
        <end position="79"/>
    </location>
</feature>
<keyword evidence="10 16" id="KW-0812">Transmembrane</keyword>
<evidence type="ECO:0000256" key="9">
    <source>
        <dbReference type="ARBA" id="ARBA00022617"/>
    </source>
</evidence>
<evidence type="ECO:0000256" key="7">
    <source>
        <dbReference type="ARBA" id="ARBA00022448"/>
    </source>
</evidence>
<evidence type="ECO:0000256" key="3">
    <source>
        <dbReference type="ARBA" id="ARBA00004141"/>
    </source>
</evidence>
<keyword evidence="14" id="KW-0408">Iron</keyword>
<dbReference type="GO" id="GO:0046872">
    <property type="term" value="F:metal ion binding"/>
    <property type="evidence" value="ECO:0007669"/>
    <property type="project" value="UniProtKB-KW"/>
</dbReference>
<dbReference type="UniPathway" id="UPA00223"/>
<evidence type="ECO:0000256" key="10">
    <source>
        <dbReference type="ARBA" id="ARBA00022692"/>
    </source>
</evidence>
<proteinExistence type="predicted"/>
<evidence type="ECO:0000256" key="4">
    <source>
        <dbReference type="ARBA" id="ARBA00005163"/>
    </source>
</evidence>
<organism evidence="17 18">
    <name type="scientific">Aquicoccus porphyridii</name>
    <dbReference type="NCBI Taxonomy" id="1852029"/>
    <lineage>
        <taxon>Bacteria</taxon>
        <taxon>Pseudomonadati</taxon>
        <taxon>Pseudomonadota</taxon>
        <taxon>Alphaproteobacteria</taxon>
        <taxon>Rhodobacterales</taxon>
        <taxon>Paracoccaceae</taxon>
        <taxon>Aquicoccus</taxon>
    </lineage>
</organism>
<dbReference type="InterPro" id="IPR014312">
    <property type="entry name" value="Succ_DH_anchor"/>
</dbReference>
<reference evidence="17 18" key="1">
    <citation type="submission" date="2019-07" db="EMBL/GenBank/DDBJ databases">
        <title>Aquicoccus porphyridii gen. nov., sp. nov., isolated from a small marine red alga, Porphyridium marinum.</title>
        <authorList>
            <person name="Liu L."/>
        </authorList>
    </citation>
    <scope>NUCLEOTIDE SEQUENCE [LARGE SCALE GENOMIC DNA]</scope>
    <source>
        <strain evidence="17 18">L1 8-17</strain>
    </source>
</reference>
<protein>
    <recommendedName>
        <fullName evidence="6">Succinate dehydrogenase hydrophobic membrane anchor subunit</fullName>
    </recommendedName>
</protein>
<comment type="pathway">
    <text evidence="4">Carbohydrate metabolism; tricarboxylic acid cycle.</text>
</comment>
<dbReference type="CDD" id="cd03495">
    <property type="entry name" value="SQR_TypeC_SdhD_like"/>
    <property type="match status" value="1"/>
</dbReference>
<keyword evidence="13 16" id="KW-1133">Transmembrane helix</keyword>
<evidence type="ECO:0000256" key="6">
    <source>
        <dbReference type="ARBA" id="ARBA00019425"/>
    </source>
</evidence>
<dbReference type="InterPro" id="IPR000701">
    <property type="entry name" value="SuccDH_FuR_B_TM-su"/>
</dbReference>
<comment type="caution">
    <text evidence="17">The sequence shown here is derived from an EMBL/GenBank/DDBJ whole genome shotgun (WGS) entry which is preliminary data.</text>
</comment>
<keyword evidence="18" id="KW-1185">Reference proteome</keyword>
<comment type="cofactor">
    <cofactor evidence="1">
        <name>heme</name>
        <dbReference type="ChEBI" id="CHEBI:30413"/>
    </cofactor>
</comment>
<keyword evidence="12" id="KW-0249">Electron transport</keyword>
<keyword evidence="8" id="KW-0816">Tricarboxylic acid cycle</keyword>
<evidence type="ECO:0000256" key="12">
    <source>
        <dbReference type="ARBA" id="ARBA00022982"/>
    </source>
</evidence>
<evidence type="ECO:0000256" key="1">
    <source>
        <dbReference type="ARBA" id="ARBA00001971"/>
    </source>
</evidence>
<comment type="subunit">
    <text evidence="5">Part of an enzyme complex containing four subunits: a flavoprotein, an iron-sulfur protein, plus two membrane-anchoring proteins, SdhC and SdhD.</text>
</comment>
<dbReference type="NCBIfam" id="TIGR02968">
    <property type="entry name" value="succ_dehyd_anc"/>
    <property type="match status" value="1"/>
</dbReference>
<comment type="function">
    <text evidence="2">Membrane-anchoring subunit of succinate dehydrogenase (SDH).</text>
</comment>
<keyword evidence="9" id="KW-0349">Heme</keyword>
<dbReference type="RefSeq" id="WP_111367333.1">
    <property type="nucleotide sequence ID" value="NZ_VINQ01000013.1"/>
</dbReference>
<comment type="subcellular location">
    <subcellularLocation>
        <location evidence="3">Membrane</location>
        <topology evidence="3">Multi-pass membrane protein</topology>
    </subcellularLocation>
</comment>
<evidence type="ECO:0000256" key="15">
    <source>
        <dbReference type="ARBA" id="ARBA00023136"/>
    </source>
</evidence>
<dbReference type="InterPro" id="IPR034804">
    <property type="entry name" value="SQR/QFR_C/D"/>
</dbReference>
<keyword evidence="11" id="KW-0479">Metal-binding</keyword>
<name>A0A5A9Z5J2_9RHOB</name>
<dbReference type="GO" id="GO:0006099">
    <property type="term" value="P:tricarboxylic acid cycle"/>
    <property type="evidence" value="ECO:0007669"/>
    <property type="project" value="UniProtKB-UniPathway"/>
</dbReference>
<evidence type="ECO:0000256" key="11">
    <source>
        <dbReference type="ARBA" id="ARBA00022723"/>
    </source>
</evidence>
<gene>
    <name evidence="17" type="primary">sdhD</name>
    <name evidence="17" type="ORF">FLO80_15455</name>
</gene>